<evidence type="ECO:0000313" key="24">
    <source>
        <dbReference type="Proteomes" id="UP000325273"/>
    </source>
</evidence>
<sequence>MDERLDLYHRKRRFDETPEPSGAHAARKRAGRKAAPCAVDHALSYVIQEHDARRLHYDFRLELNGALLSWAVPKGPSLDPSVKRLAVHVEDHPVEYGSFEGEIPPGNYGAGTVIVWDRGTWEPVGSIDDAARSYAAGKLKFRLHGEKLRGGWTLVRSHMRGSGDKEQWLLIKERDDEARDESEYDVLKERPGSVLGEGASAGRSAKAGGVARAKGTGKTASKVAGKRASKASANLETAAASNASTTAAKGASKRGASSASSGRADPKRPDIVATRTTQSLRELAASPSIEGAVKARLPASFKPQLATLVDAAPPGDDWLYEIKFDGYRVLARIDRSGKGGAVKVFTRAGNDWTAKFSKQVEAFDQLALDSAWLDGEAIVLDERGVPSFQALQNAFDSNRPQDIVIYLFDVPFLNGYDLRGVPLEQRRAILRALLEGFDDRVLRFSNDFDFSADELLKSACDMSLEGIIGKRRDSGYLSGRSQTWIKLKCRRRQEFVIGGYSEPSGSRAAFGALLLGAYDGEGELRYAGRVGTGFDAALLRSVKKALDAHETSRMPFASAPRERSRTPVHWVKPVLVAECNFAEWTSDGIVRQASFVSLRNDKPARQIVKEAPRQGADVQQQTDTGSDAAPKKRAASKTATATSTAAKTAIAKSTAAKTATAKTAIAKTATAKTTAAKSTAKTAAAAEVAGVRVSHPDRVIDKSTGTRKIDLVQYYESVADWMLPHLQDRPVSLVRAPEDIGGELFFQKHSQKLSIPNVTQHPGLDPGHPPLITVETLKALVGAAQMGTVEFHTWNAVASNIEKPDRMVFDLDPDASLGWERMIEAAQLTRSLLEELGLESFCKTSGGKGLHVVVPLAKQAGWDEVKDFSQAVARHMATTLPKYFSAKMGAQNRKQKIFVDYLRNNRGSSTVAAFSARARPGLGVSVPLAWDEVASTTGGDQWNIENLHERLASLKRDPWADYAKTRQRITAAMKKRLDQAQ</sequence>
<dbReference type="PROSITE" id="PS50160">
    <property type="entry name" value="DNA_LIGASE_A3"/>
    <property type="match status" value="1"/>
</dbReference>
<evidence type="ECO:0000259" key="22">
    <source>
        <dbReference type="PROSITE" id="PS50160"/>
    </source>
</evidence>
<protein>
    <recommendedName>
        <fullName evidence="2">DNA ligase (ATP)</fullName>
        <ecNumber evidence="2">6.5.1.1</ecNumber>
    </recommendedName>
    <alternativeName>
        <fullName evidence="19">NHEJ DNA polymerase</fullName>
    </alternativeName>
</protein>
<evidence type="ECO:0000313" key="23">
    <source>
        <dbReference type="EMBL" id="KAA1005527.1"/>
    </source>
</evidence>
<keyword evidence="4" id="KW-0808">Transferase</keyword>
<feature type="compositionally biased region" description="Basic and acidic residues" evidence="21">
    <location>
        <begin position="1"/>
        <end position="16"/>
    </location>
</feature>
<dbReference type="NCBIfam" id="TIGR02778">
    <property type="entry name" value="ligD_pol"/>
    <property type="match status" value="1"/>
</dbReference>
<dbReference type="Gene3D" id="3.30.1490.70">
    <property type="match status" value="1"/>
</dbReference>
<dbReference type="SUPFAM" id="SSF50249">
    <property type="entry name" value="Nucleic acid-binding proteins"/>
    <property type="match status" value="1"/>
</dbReference>
<feature type="region of interest" description="Disordered" evidence="21">
    <location>
        <begin position="179"/>
        <end position="271"/>
    </location>
</feature>
<gene>
    <name evidence="23" type="primary">ligD</name>
    <name evidence="23" type="ORF">FVF58_28500</name>
</gene>
<evidence type="ECO:0000256" key="21">
    <source>
        <dbReference type="SAM" id="MobiDB-lite"/>
    </source>
</evidence>
<dbReference type="Gene3D" id="3.30.470.30">
    <property type="entry name" value="DNA ligase/mRNA capping enzyme"/>
    <property type="match status" value="1"/>
</dbReference>
<dbReference type="CDD" id="cd07906">
    <property type="entry name" value="Adenylation_DNA_ligase_LigD_LigC"/>
    <property type="match status" value="1"/>
</dbReference>
<evidence type="ECO:0000256" key="7">
    <source>
        <dbReference type="ARBA" id="ARBA00022723"/>
    </source>
</evidence>
<keyword evidence="15" id="KW-0233">DNA recombination</keyword>
<keyword evidence="18" id="KW-0511">Multifunctional enzyme</keyword>
<keyword evidence="11" id="KW-0269">Exonuclease</keyword>
<keyword evidence="6" id="KW-0540">Nuclease</keyword>
<evidence type="ECO:0000256" key="1">
    <source>
        <dbReference type="ARBA" id="ARBA00001936"/>
    </source>
</evidence>
<evidence type="ECO:0000256" key="14">
    <source>
        <dbReference type="ARBA" id="ARBA00023125"/>
    </source>
</evidence>
<keyword evidence="10" id="KW-0378">Hydrolase</keyword>
<evidence type="ECO:0000256" key="6">
    <source>
        <dbReference type="ARBA" id="ARBA00022722"/>
    </source>
</evidence>
<dbReference type="InterPro" id="IPR012340">
    <property type="entry name" value="NA-bd_OB-fold"/>
</dbReference>
<keyword evidence="16" id="KW-0234">DNA repair</keyword>
<evidence type="ECO:0000256" key="5">
    <source>
        <dbReference type="ARBA" id="ARBA00022695"/>
    </source>
</evidence>
<keyword evidence="17" id="KW-0464">Manganese</keyword>
<dbReference type="NCBIfam" id="TIGR02779">
    <property type="entry name" value="NHEJ_ligase_lig"/>
    <property type="match status" value="1"/>
</dbReference>
<dbReference type="SUPFAM" id="SSF56091">
    <property type="entry name" value="DNA ligase/mRNA capping enzyme, catalytic domain"/>
    <property type="match status" value="1"/>
</dbReference>
<evidence type="ECO:0000256" key="11">
    <source>
        <dbReference type="ARBA" id="ARBA00022839"/>
    </source>
</evidence>
<comment type="catalytic activity">
    <reaction evidence="20">
        <text>ATP + (deoxyribonucleotide)n-3'-hydroxyl + 5'-phospho-(deoxyribonucleotide)m = (deoxyribonucleotide)n+m + AMP + diphosphate.</text>
        <dbReference type="EC" id="6.5.1.1"/>
    </reaction>
</comment>
<dbReference type="PANTHER" id="PTHR42705">
    <property type="entry name" value="BIFUNCTIONAL NON-HOMOLOGOUS END JOINING PROTEIN LIGD"/>
    <property type="match status" value="1"/>
</dbReference>
<evidence type="ECO:0000256" key="19">
    <source>
        <dbReference type="ARBA" id="ARBA00029943"/>
    </source>
</evidence>
<dbReference type="Pfam" id="PF01068">
    <property type="entry name" value="DNA_ligase_A_M"/>
    <property type="match status" value="1"/>
</dbReference>
<dbReference type="Gene3D" id="2.40.50.140">
    <property type="entry name" value="Nucleic acid-binding proteins"/>
    <property type="match status" value="1"/>
</dbReference>
<comment type="caution">
    <text evidence="23">The sequence shown here is derived from an EMBL/GenBank/DDBJ whole genome shotgun (WGS) entry which is preliminary data.</text>
</comment>
<dbReference type="InterPro" id="IPR014144">
    <property type="entry name" value="LigD_PE_domain"/>
</dbReference>
<evidence type="ECO:0000256" key="18">
    <source>
        <dbReference type="ARBA" id="ARBA00023268"/>
    </source>
</evidence>
<dbReference type="GO" id="GO:0003910">
    <property type="term" value="F:DNA ligase (ATP) activity"/>
    <property type="evidence" value="ECO:0007669"/>
    <property type="project" value="UniProtKB-EC"/>
</dbReference>
<keyword evidence="8" id="KW-0547">Nucleotide-binding</keyword>
<evidence type="ECO:0000256" key="15">
    <source>
        <dbReference type="ARBA" id="ARBA00023172"/>
    </source>
</evidence>
<dbReference type="EC" id="6.5.1.1" evidence="2"/>
<dbReference type="GO" id="GO:0003887">
    <property type="term" value="F:DNA-directed DNA polymerase activity"/>
    <property type="evidence" value="ECO:0007669"/>
    <property type="project" value="UniProtKB-KW"/>
</dbReference>
<comment type="cofactor">
    <cofactor evidence="1">
        <name>Mn(2+)</name>
        <dbReference type="ChEBI" id="CHEBI:29035"/>
    </cofactor>
</comment>
<reference evidence="23 24" key="1">
    <citation type="submission" date="2019-08" db="EMBL/GenBank/DDBJ databases">
        <title>Paraburkholderia sp. DCY113.</title>
        <authorList>
            <person name="Kang J."/>
        </authorList>
    </citation>
    <scope>NUCLEOTIDE SEQUENCE [LARGE SCALE GENOMIC DNA]</scope>
    <source>
        <strain evidence="23 24">DCY113</strain>
    </source>
</reference>
<dbReference type="InterPro" id="IPR052171">
    <property type="entry name" value="NHEJ_LigD"/>
</dbReference>
<keyword evidence="24" id="KW-1185">Reference proteome</keyword>
<organism evidence="23 24">
    <name type="scientific">Paraburkholderia panacisoli</name>
    <dbReference type="NCBI Taxonomy" id="2603818"/>
    <lineage>
        <taxon>Bacteria</taxon>
        <taxon>Pseudomonadati</taxon>
        <taxon>Pseudomonadota</taxon>
        <taxon>Betaproteobacteria</taxon>
        <taxon>Burkholderiales</taxon>
        <taxon>Burkholderiaceae</taxon>
        <taxon>Paraburkholderia</taxon>
    </lineage>
</organism>
<dbReference type="GO" id="GO:0006310">
    <property type="term" value="P:DNA recombination"/>
    <property type="evidence" value="ECO:0007669"/>
    <property type="project" value="UniProtKB-KW"/>
</dbReference>
<name>A0A5B0GRJ1_9BURK</name>
<dbReference type="CDD" id="cd07971">
    <property type="entry name" value="OBF_DNA_ligase_LigD"/>
    <property type="match status" value="1"/>
</dbReference>
<dbReference type="Gene3D" id="3.90.920.10">
    <property type="entry name" value="DNA primase, PRIM domain"/>
    <property type="match status" value="1"/>
</dbReference>
<evidence type="ECO:0000256" key="9">
    <source>
        <dbReference type="ARBA" id="ARBA00022763"/>
    </source>
</evidence>
<dbReference type="NCBIfam" id="TIGR02777">
    <property type="entry name" value="LigD_PE_dom"/>
    <property type="match status" value="1"/>
</dbReference>
<dbReference type="GO" id="GO:0003677">
    <property type="term" value="F:DNA binding"/>
    <property type="evidence" value="ECO:0007669"/>
    <property type="project" value="UniProtKB-KW"/>
</dbReference>
<dbReference type="GO" id="GO:0005524">
    <property type="term" value="F:ATP binding"/>
    <property type="evidence" value="ECO:0007669"/>
    <property type="project" value="UniProtKB-KW"/>
</dbReference>
<dbReference type="InterPro" id="IPR014146">
    <property type="entry name" value="LigD_ligase_dom"/>
</dbReference>
<dbReference type="Proteomes" id="UP000325273">
    <property type="component" value="Unassembled WGS sequence"/>
</dbReference>
<dbReference type="InterPro" id="IPR033651">
    <property type="entry name" value="PaeLigD_Pol-like"/>
</dbReference>
<keyword evidence="7" id="KW-0479">Metal-binding</keyword>
<evidence type="ECO:0000256" key="17">
    <source>
        <dbReference type="ARBA" id="ARBA00023211"/>
    </source>
</evidence>
<evidence type="ECO:0000256" key="16">
    <source>
        <dbReference type="ARBA" id="ARBA00023204"/>
    </source>
</evidence>
<evidence type="ECO:0000256" key="4">
    <source>
        <dbReference type="ARBA" id="ARBA00022679"/>
    </source>
</evidence>
<dbReference type="GO" id="GO:0006281">
    <property type="term" value="P:DNA repair"/>
    <property type="evidence" value="ECO:0007669"/>
    <property type="project" value="UniProtKB-KW"/>
</dbReference>
<feature type="domain" description="ATP-dependent DNA ligase family profile" evidence="22">
    <location>
        <begin position="396"/>
        <end position="523"/>
    </location>
</feature>
<dbReference type="InterPro" id="IPR012310">
    <property type="entry name" value="DNA_ligase_ATP-dep_cent"/>
</dbReference>
<dbReference type="EMBL" id="VTUZ01000022">
    <property type="protein sequence ID" value="KAA1005527.1"/>
    <property type="molecule type" value="Genomic_DNA"/>
</dbReference>
<evidence type="ECO:0000256" key="10">
    <source>
        <dbReference type="ARBA" id="ARBA00022801"/>
    </source>
</evidence>
<feature type="region of interest" description="Disordered" evidence="21">
    <location>
        <begin position="1"/>
        <end position="31"/>
    </location>
</feature>
<proteinExistence type="predicted"/>
<feature type="compositionally biased region" description="Low complexity" evidence="21">
    <location>
        <begin position="196"/>
        <end position="220"/>
    </location>
</feature>
<dbReference type="PANTHER" id="PTHR42705:SF2">
    <property type="entry name" value="BIFUNCTIONAL NON-HOMOLOGOUS END JOINING PROTEIN LIGD"/>
    <property type="match status" value="1"/>
</dbReference>
<keyword evidence="14" id="KW-0238">DNA-binding</keyword>
<dbReference type="InterPro" id="IPR014145">
    <property type="entry name" value="LigD_pol_dom"/>
</dbReference>
<dbReference type="Pfam" id="PF21686">
    <property type="entry name" value="LigD_Prim-Pol"/>
    <property type="match status" value="1"/>
</dbReference>
<dbReference type="AlphaFoldDB" id="A0A5B0GRJ1"/>
<dbReference type="NCBIfam" id="NF004628">
    <property type="entry name" value="PRK05972.1"/>
    <property type="match status" value="1"/>
</dbReference>
<dbReference type="RefSeq" id="WP_149673125.1">
    <property type="nucleotide sequence ID" value="NZ_VTUZ01000022.1"/>
</dbReference>
<evidence type="ECO:0000256" key="8">
    <source>
        <dbReference type="ARBA" id="ARBA00022741"/>
    </source>
</evidence>
<feature type="compositionally biased region" description="Low complexity" evidence="21">
    <location>
        <begin position="636"/>
        <end position="648"/>
    </location>
</feature>
<keyword evidence="5" id="KW-0548">Nucleotidyltransferase</keyword>
<feature type="region of interest" description="Disordered" evidence="21">
    <location>
        <begin position="610"/>
        <end position="648"/>
    </location>
</feature>
<dbReference type="GO" id="GO:0046872">
    <property type="term" value="F:metal ion binding"/>
    <property type="evidence" value="ECO:0007669"/>
    <property type="project" value="UniProtKB-KW"/>
</dbReference>
<evidence type="ECO:0000256" key="12">
    <source>
        <dbReference type="ARBA" id="ARBA00022840"/>
    </source>
</evidence>
<evidence type="ECO:0000256" key="3">
    <source>
        <dbReference type="ARBA" id="ARBA00022598"/>
    </source>
</evidence>
<accession>A0A5B0GRJ1</accession>
<evidence type="ECO:0000256" key="20">
    <source>
        <dbReference type="ARBA" id="ARBA00034003"/>
    </source>
</evidence>
<dbReference type="Pfam" id="PF04679">
    <property type="entry name" value="DNA_ligase_A_C"/>
    <property type="match status" value="1"/>
</dbReference>
<keyword evidence="9" id="KW-0227">DNA damage</keyword>
<keyword evidence="3 23" id="KW-0436">Ligase</keyword>
<dbReference type="GO" id="GO:0004527">
    <property type="term" value="F:exonuclease activity"/>
    <property type="evidence" value="ECO:0007669"/>
    <property type="project" value="UniProtKB-KW"/>
</dbReference>
<keyword evidence="13" id="KW-0239">DNA-directed DNA polymerase</keyword>
<dbReference type="InterPro" id="IPR012309">
    <property type="entry name" value="DNA_ligase_ATP-dep_C"/>
</dbReference>
<dbReference type="Pfam" id="PF13298">
    <property type="entry name" value="LigD_N"/>
    <property type="match status" value="1"/>
</dbReference>
<dbReference type="NCBIfam" id="TIGR02776">
    <property type="entry name" value="NHEJ_ligase_prk"/>
    <property type="match status" value="1"/>
</dbReference>
<dbReference type="CDD" id="cd04862">
    <property type="entry name" value="PaeLigD_Pol_like"/>
    <property type="match status" value="1"/>
</dbReference>
<keyword evidence="12" id="KW-0067">ATP-binding</keyword>
<feature type="compositionally biased region" description="Low complexity" evidence="21">
    <location>
        <begin position="230"/>
        <end position="263"/>
    </location>
</feature>
<dbReference type="InterPro" id="IPR014143">
    <property type="entry name" value="NHEJ_ligase_prk"/>
</dbReference>
<evidence type="ECO:0000256" key="13">
    <source>
        <dbReference type="ARBA" id="ARBA00022932"/>
    </source>
</evidence>
<evidence type="ECO:0000256" key="2">
    <source>
        <dbReference type="ARBA" id="ARBA00012727"/>
    </source>
</evidence>